<dbReference type="CDD" id="cd04164">
    <property type="entry name" value="trmE"/>
    <property type="match status" value="1"/>
</dbReference>
<keyword evidence="7 8" id="KW-0342">GTP-binding</keyword>
<dbReference type="SUPFAM" id="SSF116878">
    <property type="entry name" value="TrmE connector domain"/>
    <property type="match status" value="1"/>
</dbReference>
<comment type="function">
    <text evidence="8">Exhibits a very high intrinsic GTPase hydrolysis rate. Involved in the addition of a carboxymethylaminomethyl (cmnm) group at the wobble position (U34) of certain tRNAs, forming tRNA-cmnm(5)s(2)U34.</text>
</comment>
<comment type="caution">
    <text evidence="8">Lacks conserved residue(s) required for the propagation of feature annotation.</text>
</comment>
<dbReference type="InterPro" id="IPR027368">
    <property type="entry name" value="MnmE_dom2"/>
</dbReference>
<evidence type="ECO:0000256" key="8">
    <source>
        <dbReference type="HAMAP-Rule" id="MF_00379"/>
    </source>
</evidence>
<dbReference type="InterPro" id="IPR018948">
    <property type="entry name" value="GTP-bd_TrmE_N"/>
</dbReference>
<dbReference type="Gene3D" id="3.30.1360.120">
    <property type="entry name" value="Probable tRNA modification gtpase trme, domain 1"/>
    <property type="match status" value="1"/>
</dbReference>
<dbReference type="GO" id="GO:0046872">
    <property type="term" value="F:metal ion binding"/>
    <property type="evidence" value="ECO:0007669"/>
    <property type="project" value="UniProtKB-KW"/>
</dbReference>
<dbReference type="PANTHER" id="PTHR42714">
    <property type="entry name" value="TRNA MODIFICATION GTPASE GTPBP3"/>
    <property type="match status" value="1"/>
</dbReference>
<dbReference type="InterPro" id="IPR005225">
    <property type="entry name" value="Small_GTP-bd"/>
</dbReference>
<evidence type="ECO:0000256" key="6">
    <source>
        <dbReference type="ARBA" id="ARBA00022958"/>
    </source>
</evidence>
<dbReference type="Gene3D" id="3.40.50.300">
    <property type="entry name" value="P-loop containing nucleotide triphosphate hydrolases"/>
    <property type="match status" value="1"/>
</dbReference>
<dbReference type="InterPro" id="IPR027266">
    <property type="entry name" value="TrmE/GcvT-like"/>
</dbReference>
<evidence type="ECO:0000313" key="11">
    <source>
        <dbReference type="EMBL" id="SCB53859.1"/>
    </source>
</evidence>
<evidence type="ECO:0000256" key="7">
    <source>
        <dbReference type="ARBA" id="ARBA00023134"/>
    </source>
</evidence>
<protein>
    <recommendedName>
        <fullName evidence="8">tRNA modification GTPase MnmE</fullName>
        <ecNumber evidence="8">3.6.-.-</ecNumber>
    </recommendedName>
</protein>
<keyword evidence="12" id="KW-1185">Reference proteome</keyword>
<dbReference type="Pfam" id="PF12631">
    <property type="entry name" value="MnmE_helical"/>
    <property type="match status" value="1"/>
</dbReference>
<keyword evidence="8" id="KW-0479">Metal-binding</keyword>
<evidence type="ECO:0000256" key="4">
    <source>
        <dbReference type="ARBA" id="ARBA00022801"/>
    </source>
</evidence>
<feature type="binding site" evidence="8">
    <location>
        <begin position="272"/>
        <end position="275"/>
    </location>
    <ligand>
        <name>GTP</name>
        <dbReference type="ChEBI" id="CHEBI:37565"/>
    </ligand>
</feature>
<evidence type="ECO:0000256" key="5">
    <source>
        <dbReference type="ARBA" id="ARBA00022842"/>
    </source>
</evidence>
<keyword evidence="5 8" id="KW-0460">Magnesium</keyword>
<dbReference type="Pfam" id="PF10396">
    <property type="entry name" value="TrmE_N"/>
    <property type="match status" value="1"/>
</dbReference>
<keyword evidence="8" id="KW-0963">Cytoplasm</keyword>
<dbReference type="EC" id="3.6.-.-" evidence="8"/>
<dbReference type="NCBIfam" id="TIGR00450">
    <property type="entry name" value="mnmE_trmE_thdF"/>
    <property type="match status" value="1"/>
</dbReference>
<dbReference type="Gene3D" id="1.20.120.430">
    <property type="entry name" value="tRNA modification GTPase MnmE domain 2"/>
    <property type="match status" value="1"/>
</dbReference>
<dbReference type="GO" id="GO:0005525">
    <property type="term" value="F:GTP binding"/>
    <property type="evidence" value="ECO:0007669"/>
    <property type="project" value="UniProtKB-UniRule"/>
</dbReference>
<name>A0A1C3XNR4_9BRAD</name>
<dbReference type="InterPro" id="IPR031168">
    <property type="entry name" value="G_TrmE"/>
</dbReference>
<feature type="binding site" evidence="8">
    <location>
        <position position="81"/>
    </location>
    <ligand>
        <name>(6S)-5-formyl-5,6,7,8-tetrahydrofolate</name>
        <dbReference type="ChEBI" id="CHEBI:57457"/>
    </ligand>
</feature>
<dbReference type="GO" id="GO:0030488">
    <property type="term" value="P:tRNA methylation"/>
    <property type="evidence" value="ECO:0007669"/>
    <property type="project" value="TreeGrafter"/>
</dbReference>
<dbReference type="NCBIfam" id="TIGR00231">
    <property type="entry name" value="small_GTP"/>
    <property type="match status" value="1"/>
</dbReference>
<comment type="similarity">
    <text evidence="1 8 9">Belongs to the TRAFAC class TrmE-Era-EngA-EngB-Septin-like GTPase superfamily. TrmE GTPase family.</text>
</comment>
<comment type="subcellular location">
    <subcellularLocation>
        <location evidence="8">Cytoplasm</location>
    </subcellularLocation>
</comment>
<dbReference type="GO" id="GO:0005737">
    <property type="term" value="C:cytoplasm"/>
    <property type="evidence" value="ECO:0007669"/>
    <property type="project" value="UniProtKB-SubCell"/>
</dbReference>
<dbReference type="PROSITE" id="PS51709">
    <property type="entry name" value="G_TRME"/>
    <property type="match status" value="1"/>
</dbReference>
<dbReference type="SUPFAM" id="SSF52540">
    <property type="entry name" value="P-loop containing nucleoside triphosphate hydrolases"/>
    <property type="match status" value="1"/>
</dbReference>
<dbReference type="GO" id="GO:0002098">
    <property type="term" value="P:tRNA wobble uridine modification"/>
    <property type="evidence" value="ECO:0007669"/>
    <property type="project" value="TreeGrafter"/>
</dbReference>
<dbReference type="GO" id="GO:0003924">
    <property type="term" value="F:GTPase activity"/>
    <property type="evidence" value="ECO:0007669"/>
    <property type="project" value="UniProtKB-UniRule"/>
</dbReference>
<feature type="binding site" evidence="8">
    <location>
        <position position="232"/>
    </location>
    <ligand>
        <name>Mg(2+)</name>
        <dbReference type="ChEBI" id="CHEBI:18420"/>
    </ligand>
</feature>
<feature type="binding site" evidence="8">
    <location>
        <position position="24"/>
    </location>
    <ligand>
        <name>(6S)-5-formyl-5,6,7,8-tetrahydrofolate</name>
        <dbReference type="ChEBI" id="CHEBI:57457"/>
    </ligand>
</feature>
<keyword evidence="3 8" id="KW-0547">Nucleotide-binding</keyword>
<feature type="binding site" evidence="8">
    <location>
        <position position="449"/>
    </location>
    <ligand>
        <name>(6S)-5-formyl-5,6,7,8-tetrahydrofolate</name>
        <dbReference type="ChEBI" id="CHEBI:57457"/>
    </ligand>
</feature>
<dbReference type="InterPro" id="IPR004520">
    <property type="entry name" value="GTPase_MnmE"/>
</dbReference>
<evidence type="ECO:0000256" key="9">
    <source>
        <dbReference type="RuleBase" id="RU003313"/>
    </source>
</evidence>
<comment type="subunit">
    <text evidence="8">Homodimer. Heterotetramer of two MnmE and two MnmG subunits.</text>
</comment>
<proteinExistence type="inferred from homology"/>
<accession>A0A1C3XNR4</accession>
<evidence type="ECO:0000313" key="12">
    <source>
        <dbReference type="Proteomes" id="UP000199184"/>
    </source>
</evidence>
<evidence type="ECO:0000259" key="10">
    <source>
        <dbReference type="PROSITE" id="PS51709"/>
    </source>
</evidence>
<dbReference type="NCBIfam" id="NF003661">
    <property type="entry name" value="PRK05291.1-3"/>
    <property type="match status" value="1"/>
</dbReference>
<reference evidence="12" key="1">
    <citation type="submission" date="2016-08" db="EMBL/GenBank/DDBJ databases">
        <authorList>
            <person name="Varghese N."/>
            <person name="Submissions Spin"/>
        </authorList>
    </citation>
    <scope>NUCLEOTIDE SEQUENCE [LARGE SCALE GENOMIC DNA]</scope>
    <source>
        <strain evidence="12">ERR11</strain>
    </source>
</reference>
<sequence length="449" mass="48357">MHPRDQTIFALSSGRAPSAIAVVRVSGPQAGLALTTLAGKLPAPRQASRRLLRDGAGQPIDDAVVLWFPGPASATGEDVAEFHVHGGRAVLSVLFATISLIPNTRAAEPGEFTRRAFENGKLDLTEAEGLDDLIHADTDRQRRQALRQLQGLLGDRARDWRERIIEASALIEAGIDFSDEGDVPAELRAPAVKAIKALHDEITKVLAAQGHSERLREGLVVAIAGEPNVGKSTLMNQLARREVAIVSPHAGTTRDVIEVQLDLDGYPVTVIDTAGIRETDDPVEQEGVRRARARAEDADLVLWLVEGEQDVDPSAMRSSWTSGEGGRSGGPAWIVRNKIDLSEGVVPRSEFGISASRGDGVPELVDALVKFASEFFGTTEGALVTRARQRDLLVRTSESLRRSLDLVEHGEELAAEELRAAAYALGRLLGRVDVEDVLGAIFQKFCIGK</sequence>
<dbReference type="RefSeq" id="WP_091965361.1">
    <property type="nucleotide sequence ID" value="NZ_FMAI01000021.1"/>
</dbReference>
<feature type="binding site" evidence="8">
    <location>
        <begin position="228"/>
        <end position="233"/>
    </location>
    <ligand>
        <name>GTP</name>
        <dbReference type="ChEBI" id="CHEBI:37565"/>
    </ligand>
</feature>
<feature type="binding site" evidence="8">
    <location>
        <begin position="247"/>
        <end position="253"/>
    </location>
    <ligand>
        <name>GTP</name>
        <dbReference type="ChEBI" id="CHEBI:37565"/>
    </ligand>
</feature>
<dbReference type="Pfam" id="PF01926">
    <property type="entry name" value="MMR_HSR1"/>
    <property type="match status" value="1"/>
</dbReference>
<dbReference type="PANTHER" id="PTHR42714:SF2">
    <property type="entry name" value="TRNA MODIFICATION GTPASE GTPBP3, MITOCHONDRIAL"/>
    <property type="match status" value="1"/>
</dbReference>
<gene>
    <name evidence="8" type="primary">mnmE</name>
    <name evidence="8" type="synonym">trmE</name>
    <name evidence="11" type="ORF">GA0061098_102166</name>
</gene>
<dbReference type="InterPro" id="IPR025867">
    <property type="entry name" value="MnmE_helical"/>
</dbReference>
<evidence type="ECO:0000256" key="2">
    <source>
        <dbReference type="ARBA" id="ARBA00022694"/>
    </source>
</evidence>
<dbReference type="CDD" id="cd14858">
    <property type="entry name" value="TrmE_N"/>
    <property type="match status" value="1"/>
</dbReference>
<dbReference type="Proteomes" id="UP000199184">
    <property type="component" value="Unassembled WGS sequence"/>
</dbReference>
<keyword evidence="4 8" id="KW-0378">Hydrolase</keyword>
<keyword evidence="6 8" id="KW-0630">Potassium</keyword>
<feature type="binding site" evidence="8">
    <location>
        <position position="253"/>
    </location>
    <ligand>
        <name>Mg(2+)</name>
        <dbReference type="ChEBI" id="CHEBI:18420"/>
    </ligand>
</feature>
<dbReference type="InterPro" id="IPR006073">
    <property type="entry name" value="GTP-bd"/>
</dbReference>
<comment type="cofactor">
    <cofactor evidence="8">
        <name>K(+)</name>
        <dbReference type="ChEBI" id="CHEBI:29103"/>
    </cofactor>
    <text evidence="8">Binds 1 potassium ion per subunit.</text>
</comment>
<organism evidence="11 12">
    <name type="scientific">Bradyrhizobium shewense</name>
    <dbReference type="NCBI Taxonomy" id="1761772"/>
    <lineage>
        <taxon>Bacteria</taxon>
        <taxon>Pseudomonadati</taxon>
        <taxon>Pseudomonadota</taxon>
        <taxon>Alphaproteobacteria</taxon>
        <taxon>Hyphomicrobiales</taxon>
        <taxon>Nitrobacteraceae</taxon>
        <taxon>Bradyrhizobium</taxon>
    </lineage>
</organism>
<feature type="binding site" evidence="8">
    <location>
        <position position="121"/>
    </location>
    <ligand>
        <name>(6S)-5-formyl-5,6,7,8-tetrahydrofolate</name>
        <dbReference type="ChEBI" id="CHEBI:57457"/>
    </ligand>
</feature>
<dbReference type="AlphaFoldDB" id="A0A1C3XNR4"/>
<dbReference type="HAMAP" id="MF_00379">
    <property type="entry name" value="GTPase_MnmE"/>
    <property type="match status" value="1"/>
</dbReference>
<keyword evidence="2 8" id="KW-0819">tRNA processing</keyword>
<dbReference type="EMBL" id="FMAI01000021">
    <property type="protein sequence ID" value="SCB53859.1"/>
    <property type="molecule type" value="Genomic_DNA"/>
</dbReference>
<evidence type="ECO:0000256" key="3">
    <source>
        <dbReference type="ARBA" id="ARBA00022741"/>
    </source>
</evidence>
<dbReference type="FunFam" id="3.30.1360.120:FF:000007">
    <property type="entry name" value="tRNA modification GTPase GTPBP3, mitochondrial"/>
    <property type="match status" value="1"/>
</dbReference>
<feature type="domain" description="TrmE-type G" evidence="10">
    <location>
        <begin position="218"/>
        <end position="373"/>
    </location>
</feature>
<evidence type="ECO:0000256" key="1">
    <source>
        <dbReference type="ARBA" id="ARBA00011043"/>
    </source>
</evidence>
<dbReference type="InterPro" id="IPR027417">
    <property type="entry name" value="P-loop_NTPase"/>
</dbReference>